<feature type="chain" id="PRO_5003780385" evidence="2">
    <location>
        <begin position="21"/>
        <end position="206"/>
    </location>
</feature>
<dbReference type="AlphaFoldDB" id="J4U5C9"/>
<proteinExistence type="predicted"/>
<dbReference type="HOGENOM" id="CLU_115537_0_0_1"/>
<organism evidence="4 5">
    <name type="scientific">Trichosporon asahii var. asahii (strain ATCC 90039 / CBS 2479 / JCM 2466 / KCTC 7840 / NBRC 103889/ NCYC 2677 / UAMH 7654)</name>
    <name type="common">Yeast</name>
    <dbReference type="NCBI Taxonomy" id="1186058"/>
    <lineage>
        <taxon>Eukaryota</taxon>
        <taxon>Fungi</taxon>
        <taxon>Dikarya</taxon>
        <taxon>Basidiomycota</taxon>
        <taxon>Agaricomycotina</taxon>
        <taxon>Tremellomycetes</taxon>
        <taxon>Trichosporonales</taxon>
        <taxon>Trichosporonaceae</taxon>
        <taxon>Trichosporon</taxon>
    </lineage>
</organism>
<dbReference type="PANTHER" id="PTHR35192:SF2">
    <property type="entry name" value="APPLE DOMAIN-CONTAINING PROTEIN"/>
    <property type="match status" value="1"/>
</dbReference>
<dbReference type="Proteomes" id="UP000002748">
    <property type="component" value="Unassembled WGS sequence"/>
</dbReference>
<sequence>MIPRRLVLLFFVLLATTVLAMPAADGGLSRPKRTRGAATKAATGTRLQQAAAAAQKRSAAKGKKATKVQARAPQASKRMGQRKRAKVQAPAAGKKDYSSFLCPGGSVACPVNDADPTVLKTQLNSVADWFRVGFECVDLQTELEQCGGCRALGKGQDCSTIENVKTASCEQGRCVVLACAPGYNVSADRDACVAGGSAQQPLRRRR</sequence>
<dbReference type="EMBL" id="ALBS01000333">
    <property type="protein sequence ID" value="EJT45160.1"/>
    <property type="molecule type" value="Genomic_DNA"/>
</dbReference>
<keyword evidence="2" id="KW-0732">Signal</keyword>
<dbReference type="InterPro" id="IPR048661">
    <property type="entry name" value="CPL1-like"/>
</dbReference>
<evidence type="ECO:0000313" key="4">
    <source>
        <dbReference type="EMBL" id="EJT45160.1"/>
    </source>
</evidence>
<dbReference type="RefSeq" id="XP_014177066.1">
    <property type="nucleotide sequence ID" value="XM_014321591.1"/>
</dbReference>
<dbReference type="OrthoDB" id="439917at2759"/>
<evidence type="ECO:0000256" key="1">
    <source>
        <dbReference type="SAM" id="MobiDB-lite"/>
    </source>
</evidence>
<feature type="signal peptide" evidence="2">
    <location>
        <begin position="1"/>
        <end position="20"/>
    </location>
</feature>
<dbReference type="Pfam" id="PF21671">
    <property type="entry name" value="CPL1-like"/>
    <property type="match status" value="1"/>
</dbReference>
<evidence type="ECO:0000256" key="2">
    <source>
        <dbReference type="SAM" id="SignalP"/>
    </source>
</evidence>
<dbReference type="KEGG" id="tasa:A1Q1_06477"/>
<feature type="compositionally biased region" description="Low complexity" evidence="1">
    <location>
        <begin position="36"/>
        <end position="57"/>
    </location>
</feature>
<name>J4U5C9_TRIAS</name>
<dbReference type="InterPro" id="IPR038955">
    <property type="entry name" value="PriA/CPL1_fungi"/>
</dbReference>
<feature type="domain" description="Protein CPL1-like" evidence="3">
    <location>
        <begin position="134"/>
        <end position="193"/>
    </location>
</feature>
<gene>
    <name evidence="4" type="ORF">A1Q1_06477</name>
</gene>
<evidence type="ECO:0000259" key="3">
    <source>
        <dbReference type="Pfam" id="PF21671"/>
    </source>
</evidence>
<dbReference type="PANTHER" id="PTHR35192">
    <property type="entry name" value="PROTEIN, PUTATIVE-RELATED"/>
    <property type="match status" value="1"/>
</dbReference>
<comment type="caution">
    <text evidence="4">The sequence shown here is derived from an EMBL/GenBank/DDBJ whole genome shotgun (WGS) entry which is preliminary data.</text>
</comment>
<reference evidence="4 5" key="1">
    <citation type="journal article" date="2012" name="Eukaryot. Cell">
        <title>Draft genome sequence of CBS 2479, the standard type strain of Trichosporon asahii.</title>
        <authorList>
            <person name="Yang R.Y."/>
            <person name="Li H.T."/>
            <person name="Zhu H."/>
            <person name="Zhou G.P."/>
            <person name="Wang M."/>
            <person name="Wang L."/>
        </authorList>
    </citation>
    <scope>NUCLEOTIDE SEQUENCE [LARGE SCALE GENOMIC DNA]</scope>
    <source>
        <strain evidence="5">ATCC 90039 / CBS 2479 / JCM 2466 / KCTC 7840 / NCYC 2677 / UAMH 7654</strain>
    </source>
</reference>
<feature type="region of interest" description="Disordered" evidence="1">
    <location>
        <begin position="24"/>
        <end position="91"/>
    </location>
</feature>
<protein>
    <submittedName>
        <fullName evidence="4">Pria protein</fullName>
    </submittedName>
</protein>
<accession>J4U5C9</accession>
<dbReference type="VEuPathDB" id="FungiDB:A1Q1_06477"/>
<evidence type="ECO:0000313" key="5">
    <source>
        <dbReference type="Proteomes" id="UP000002748"/>
    </source>
</evidence>
<dbReference type="GeneID" id="25989989"/>